<keyword evidence="4" id="KW-0479">Metal-binding</keyword>
<comment type="cofactor">
    <cofactor evidence="1">
        <name>heme</name>
        <dbReference type="ChEBI" id="CHEBI:30413"/>
    </cofactor>
</comment>
<comment type="caution">
    <text evidence="8">The sequence shown here is derived from an EMBL/GenBank/DDBJ whole genome shotgun (WGS) entry which is preliminary data.</text>
</comment>
<dbReference type="GO" id="GO:0016705">
    <property type="term" value="F:oxidoreductase activity, acting on paired donors, with incorporation or reduction of molecular oxygen"/>
    <property type="evidence" value="ECO:0007669"/>
    <property type="project" value="InterPro"/>
</dbReference>
<evidence type="ECO:0000313" key="8">
    <source>
        <dbReference type="EMBL" id="KAK0649910.1"/>
    </source>
</evidence>
<dbReference type="InterPro" id="IPR036396">
    <property type="entry name" value="Cyt_P450_sf"/>
</dbReference>
<accession>A0AA40CSR4</accession>
<proteinExistence type="inferred from homology"/>
<keyword evidence="9" id="KW-1185">Reference proteome</keyword>
<keyword evidence="7" id="KW-0503">Monooxygenase</keyword>
<evidence type="ECO:0000256" key="7">
    <source>
        <dbReference type="ARBA" id="ARBA00023033"/>
    </source>
</evidence>
<evidence type="ECO:0000256" key="3">
    <source>
        <dbReference type="ARBA" id="ARBA00022617"/>
    </source>
</evidence>
<evidence type="ECO:0000313" key="9">
    <source>
        <dbReference type="Proteomes" id="UP001174936"/>
    </source>
</evidence>
<comment type="similarity">
    <text evidence="2">Belongs to the cytochrome P450 family.</text>
</comment>
<organism evidence="8 9">
    <name type="scientific">Cercophora newfieldiana</name>
    <dbReference type="NCBI Taxonomy" id="92897"/>
    <lineage>
        <taxon>Eukaryota</taxon>
        <taxon>Fungi</taxon>
        <taxon>Dikarya</taxon>
        <taxon>Ascomycota</taxon>
        <taxon>Pezizomycotina</taxon>
        <taxon>Sordariomycetes</taxon>
        <taxon>Sordariomycetidae</taxon>
        <taxon>Sordariales</taxon>
        <taxon>Lasiosphaeriaceae</taxon>
        <taxon>Cercophora</taxon>
    </lineage>
</organism>
<dbReference type="Pfam" id="PF00067">
    <property type="entry name" value="p450"/>
    <property type="match status" value="1"/>
</dbReference>
<dbReference type="CDD" id="cd11041">
    <property type="entry name" value="CYP503A1-like"/>
    <property type="match status" value="1"/>
</dbReference>
<dbReference type="Proteomes" id="UP001174936">
    <property type="component" value="Unassembled WGS sequence"/>
</dbReference>
<reference evidence="8" key="1">
    <citation type="submission" date="2023-06" db="EMBL/GenBank/DDBJ databases">
        <title>Genome-scale phylogeny and comparative genomics of the fungal order Sordariales.</title>
        <authorList>
            <consortium name="Lawrence Berkeley National Laboratory"/>
            <person name="Hensen N."/>
            <person name="Bonometti L."/>
            <person name="Westerberg I."/>
            <person name="Brannstrom I.O."/>
            <person name="Guillou S."/>
            <person name="Cros-Aarteil S."/>
            <person name="Calhoun S."/>
            <person name="Haridas S."/>
            <person name="Kuo A."/>
            <person name="Mondo S."/>
            <person name="Pangilinan J."/>
            <person name="Riley R."/>
            <person name="Labutti K."/>
            <person name="Andreopoulos B."/>
            <person name="Lipzen A."/>
            <person name="Chen C."/>
            <person name="Yanf M."/>
            <person name="Daum C."/>
            <person name="Ng V."/>
            <person name="Clum A."/>
            <person name="Steindorff A."/>
            <person name="Ohm R."/>
            <person name="Martin F."/>
            <person name="Silar P."/>
            <person name="Natvig D."/>
            <person name="Lalanne C."/>
            <person name="Gautier V."/>
            <person name="Ament-Velasquez S.L."/>
            <person name="Kruys A."/>
            <person name="Hutchinson M.I."/>
            <person name="Powell A.J."/>
            <person name="Barry K."/>
            <person name="Miller A.N."/>
            <person name="Grigoriev I.V."/>
            <person name="Debuchy R."/>
            <person name="Gladieux P."/>
            <person name="Thoren M.H."/>
            <person name="Johannesson H."/>
        </authorList>
    </citation>
    <scope>NUCLEOTIDE SEQUENCE</scope>
    <source>
        <strain evidence="8">SMH2532-1</strain>
    </source>
</reference>
<dbReference type="InterPro" id="IPR001128">
    <property type="entry name" value="Cyt_P450"/>
</dbReference>
<dbReference type="GO" id="GO:0020037">
    <property type="term" value="F:heme binding"/>
    <property type="evidence" value="ECO:0007669"/>
    <property type="project" value="InterPro"/>
</dbReference>
<dbReference type="AlphaFoldDB" id="A0AA40CSR4"/>
<evidence type="ECO:0000256" key="4">
    <source>
        <dbReference type="ARBA" id="ARBA00022723"/>
    </source>
</evidence>
<keyword evidence="3" id="KW-0349">Heme</keyword>
<evidence type="ECO:0000256" key="5">
    <source>
        <dbReference type="ARBA" id="ARBA00023002"/>
    </source>
</evidence>
<dbReference type="GO" id="GO:0005506">
    <property type="term" value="F:iron ion binding"/>
    <property type="evidence" value="ECO:0007669"/>
    <property type="project" value="InterPro"/>
</dbReference>
<dbReference type="EMBL" id="JAULSV010000003">
    <property type="protein sequence ID" value="KAK0649910.1"/>
    <property type="molecule type" value="Genomic_DNA"/>
</dbReference>
<keyword evidence="6" id="KW-0408">Iron</keyword>
<dbReference type="SUPFAM" id="SSF48264">
    <property type="entry name" value="Cytochrome P450"/>
    <property type="match status" value="1"/>
</dbReference>
<name>A0AA40CSR4_9PEZI</name>
<evidence type="ECO:0000256" key="1">
    <source>
        <dbReference type="ARBA" id="ARBA00001971"/>
    </source>
</evidence>
<evidence type="ECO:0000256" key="2">
    <source>
        <dbReference type="ARBA" id="ARBA00010617"/>
    </source>
</evidence>
<dbReference type="PANTHER" id="PTHR46206:SF1">
    <property type="entry name" value="P450, PUTATIVE (EUROFUNG)-RELATED"/>
    <property type="match status" value="1"/>
</dbReference>
<protein>
    <submittedName>
        <fullName evidence="8">Cytochrome P450</fullName>
    </submittedName>
</protein>
<keyword evidence="5" id="KW-0560">Oxidoreductase</keyword>
<dbReference type="PANTHER" id="PTHR46206">
    <property type="entry name" value="CYTOCHROME P450"/>
    <property type="match status" value="1"/>
</dbReference>
<sequence length="491" mass="55180">MTGQLTGPERLQSQFVLLPPVMWIGQDLEGPPCSLQSSMVESSLLLVVDHSNYMSWVLEQPDTILNQFETNRQFMCSDYTLEMSAHSWPRVNDRVKREMTQRIDEFVDAMVDETQDSLRALLGDTEEWHEVVLYDAMLEAVGRVVGRVLVGLPLCRNPGYLQASTSFSKYILLPAMAIELLPAFLKPLVGPVVTFWDKLQYWRMESYVMPMLRERVPSIYHGEKSGPEPNDYIQWALRDVIRSGENPQDTNHHITKRLAVTTFAAVQSSAITITNAMFDIAACQNSLAVQDELRAELESANGIWTRASLARLPKLDSVLTETLRHWVILTHGITKTVVAPEGVTIPTGEHIPCGAKVGIASYGPHFDEDVYGTKEASAEAYDPFRFTREEIASVVKRQNAPPGMGFVTTSEHYMGFSHGRSACPGRFFANSLLKILLSHIVLQYDVEPMNERPANPWLNNTVGPPVGEKIRLRKRKAEVCPCVICSRRVYA</sequence>
<gene>
    <name evidence="8" type="ORF">B0T16DRAFT_428448</name>
</gene>
<dbReference type="GO" id="GO:0004497">
    <property type="term" value="F:monooxygenase activity"/>
    <property type="evidence" value="ECO:0007669"/>
    <property type="project" value="UniProtKB-KW"/>
</dbReference>
<dbReference type="Gene3D" id="1.10.630.10">
    <property type="entry name" value="Cytochrome P450"/>
    <property type="match status" value="1"/>
</dbReference>
<evidence type="ECO:0000256" key="6">
    <source>
        <dbReference type="ARBA" id="ARBA00023004"/>
    </source>
</evidence>